<sequence>MENKKSGTFFFAIIAIIVGIALWKQFDFKTMTFENVGLGIVYLITFLFSIFFLIRNTSKKESK</sequence>
<evidence type="ECO:0000256" key="1">
    <source>
        <dbReference type="SAM" id="Phobius"/>
    </source>
</evidence>
<keyword evidence="3" id="KW-1185">Reference proteome</keyword>
<dbReference type="Proteomes" id="UP000028713">
    <property type="component" value="Unassembled WGS sequence"/>
</dbReference>
<dbReference type="RefSeq" id="WP_034673947.1">
    <property type="nucleotide sequence ID" value="NZ_FPAP01000002.1"/>
</dbReference>
<keyword evidence="1" id="KW-0472">Membrane</keyword>
<comment type="caution">
    <text evidence="2">The sequence shown here is derived from an EMBL/GenBank/DDBJ whole genome shotgun (WGS) entry which is preliminary data.</text>
</comment>
<gene>
    <name evidence="2" type="ORF">IX39_05020</name>
</gene>
<dbReference type="EMBL" id="JPRP01000001">
    <property type="protein sequence ID" value="KFE99993.1"/>
    <property type="molecule type" value="Genomic_DNA"/>
</dbReference>
<keyword evidence="1" id="KW-1133">Transmembrane helix</keyword>
<name>A0A085Z6D0_9FLAO</name>
<reference evidence="2 3" key="1">
    <citation type="submission" date="2014-07" db="EMBL/GenBank/DDBJ databases">
        <title>Genome of Chryseobacterium formosense LMG 24722.</title>
        <authorList>
            <person name="Pipes S.E."/>
            <person name="Stropko S.J."/>
            <person name="Newman J.D."/>
        </authorList>
    </citation>
    <scope>NUCLEOTIDE SEQUENCE [LARGE SCALE GENOMIC DNA]</scope>
    <source>
        <strain evidence="2 3">LMG 24722</strain>
    </source>
</reference>
<accession>A0A085Z6D0</accession>
<evidence type="ECO:0000313" key="2">
    <source>
        <dbReference type="EMBL" id="KFE99993.1"/>
    </source>
</evidence>
<dbReference type="AlphaFoldDB" id="A0A085Z6D0"/>
<feature type="transmembrane region" description="Helical" evidence="1">
    <location>
        <begin position="36"/>
        <end position="54"/>
    </location>
</feature>
<dbReference type="eggNOG" id="ENOG50339XJ">
    <property type="taxonomic scope" value="Bacteria"/>
</dbReference>
<keyword evidence="1" id="KW-0812">Transmembrane</keyword>
<protein>
    <recommendedName>
        <fullName evidence="4">ATP synthase F0 sector subunit C</fullName>
    </recommendedName>
</protein>
<organism evidence="2 3">
    <name type="scientific">Chryseobacterium formosense</name>
    <dbReference type="NCBI Taxonomy" id="236814"/>
    <lineage>
        <taxon>Bacteria</taxon>
        <taxon>Pseudomonadati</taxon>
        <taxon>Bacteroidota</taxon>
        <taxon>Flavobacteriia</taxon>
        <taxon>Flavobacteriales</taxon>
        <taxon>Weeksellaceae</taxon>
        <taxon>Chryseobacterium group</taxon>
        <taxon>Chryseobacterium</taxon>
    </lineage>
</organism>
<evidence type="ECO:0008006" key="4">
    <source>
        <dbReference type="Google" id="ProtNLM"/>
    </source>
</evidence>
<evidence type="ECO:0000313" key="3">
    <source>
        <dbReference type="Proteomes" id="UP000028713"/>
    </source>
</evidence>
<feature type="transmembrane region" description="Helical" evidence="1">
    <location>
        <begin position="7"/>
        <end position="24"/>
    </location>
</feature>
<proteinExistence type="predicted"/>